<dbReference type="GO" id="GO:0005525">
    <property type="term" value="F:GTP binding"/>
    <property type="evidence" value="ECO:0007669"/>
    <property type="project" value="UniProtKB-UniRule"/>
</dbReference>
<dbReference type="OrthoDB" id="6290at2157"/>
<feature type="binding site" evidence="10">
    <location>
        <begin position="94"/>
        <end position="98"/>
    </location>
    <ligand>
        <name>GTP</name>
        <dbReference type="ChEBI" id="CHEBI:37565"/>
    </ligand>
</feature>
<evidence type="ECO:0000259" key="11">
    <source>
        <dbReference type="PROSITE" id="PS51722"/>
    </source>
</evidence>
<keyword evidence="7 10" id="KW-0648">Protein biosynthesis</keyword>
<dbReference type="PANTHER" id="PTHR42908:SF3">
    <property type="entry name" value="ELONGATION FACTOR-LIKE GTPASE 1"/>
    <property type="match status" value="1"/>
</dbReference>
<dbReference type="InterPro" id="IPR020568">
    <property type="entry name" value="Ribosomal_Su5_D2-typ_SF"/>
</dbReference>
<dbReference type="PANTHER" id="PTHR42908">
    <property type="entry name" value="TRANSLATION ELONGATION FACTOR-RELATED"/>
    <property type="match status" value="1"/>
</dbReference>
<evidence type="ECO:0000256" key="3">
    <source>
        <dbReference type="ARBA" id="ARBA00017891"/>
    </source>
</evidence>
<keyword evidence="5 10" id="KW-0547">Nucleotide-binding</keyword>
<dbReference type="FunFam" id="3.30.70.870:FF:000002">
    <property type="entry name" value="Translation elongation factor 2"/>
    <property type="match status" value="1"/>
</dbReference>
<evidence type="ECO:0000256" key="5">
    <source>
        <dbReference type="ARBA" id="ARBA00022741"/>
    </source>
</evidence>
<organism evidence="12 13">
    <name type="scientific">Aeropyrum pernix</name>
    <dbReference type="NCBI Taxonomy" id="56636"/>
    <lineage>
        <taxon>Archaea</taxon>
        <taxon>Thermoproteota</taxon>
        <taxon>Thermoprotei</taxon>
        <taxon>Desulfurococcales</taxon>
        <taxon>Desulfurococcaceae</taxon>
        <taxon>Aeropyrum</taxon>
    </lineage>
</organism>
<dbReference type="InterPro" id="IPR004543">
    <property type="entry name" value="Transl_elong_EFG/EF2_arc"/>
</dbReference>
<dbReference type="SUPFAM" id="SSF54211">
    <property type="entry name" value="Ribosomal protein S5 domain 2-like"/>
    <property type="match status" value="1"/>
</dbReference>
<protein>
    <recommendedName>
        <fullName evidence="3 10">Elongation factor 2</fullName>
        <shortName evidence="10">EF-2</shortName>
    </recommendedName>
</protein>
<sequence length="736" mass="81891">MGARVKVVSEIEKIMRNIDQIRNIGIIAHVDHGKTTTSDSLLAAAGIISERIAGEALVLDYLNVEKQRGITVKSANVSLYHEYEGKPYVINLIDTPGHVDFSGKVTRSLRVLDGAIVVVDAVEGVMTQTETVIRQALEERVRPILFINKVDRLIKELKLPPEKIQQRFVEIIKEVNNLIDLYAEPEFRKKWKLDPNAGMVAFGSAKDKWGISVPQVKKKGITFREIIQAYEKGKEAVAELSKKMPLHETLLDMVIKFVPNPREAQRYRIPKIWKGDINSEIGQAMLNADPDGPLVFFINDVRIEKAGLVATGRVFSGTLRSGEEVYLLNAGKKSRLLQVSIYMGPFREVTKEIPAGNIGAVMGFEDVRAGETVVSLGYEENAAPFESLRYVSEPVVTIAVEPVKIQDLPKMIEALRKLTIEDPNLVVKINEETGEYLLSGMGPLHLEIALTMLSEKFGVEVKASPPIVVYRETVRQQSRVFEGKSPNKHNKLYISVEPLNEETITLIQNGAVTEDQDPKDRARILADKAGWDYNEARKIWAIDENINVFVDKTAGVQYLREVKDTIIAGFRLALKEGPLAAEPVRGVKVVLHDAVIHEDPVHRGPGQLYPAVRNAIWAGILDGRPTLLEPLQKLDIRAPMEYLSNITAVLTRKRGRIINVETTGVMARIIAAIPVAESFDLAGELRSATAGRAFWGVEFYGWAPVPDQMLQDLIAKIRQRKGLPPSPPKIDDLIGP</sequence>
<dbReference type="Proteomes" id="UP000291213">
    <property type="component" value="Unassembled WGS sequence"/>
</dbReference>
<dbReference type="HAMAP" id="MF_00054_A">
    <property type="entry name" value="EF_G_EF_2_A"/>
    <property type="match status" value="1"/>
</dbReference>
<dbReference type="SUPFAM" id="SSF50447">
    <property type="entry name" value="Translation proteins"/>
    <property type="match status" value="1"/>
</dbReference>
<evidence type="ECO:0000256" key="9">
    <source>
        <dbReference type="ARBA" id="ARBA00024731"/>
    </source>
</evidence>
<dbReference type="GO" id="GO:0005829">
    <property type="term" value="C:cytosol"/>
    <property type="evidence" value="ECO:0007669"/>
    <property type="project" value="TreeGrafter"/>
</dbReference>
<dbReference type="GO" id="GO:1990904">
    <property type="term" value="C:ribonucleoprotein complex"/>
    <property type="evidence" value="ECO:0007669"/>
    <property type="project" value="TreeGrafter"/>
</dbReference>
<dbReference type="SUPFAM" id="SSF52540">
    <property type="entry name" value="P-loop containing nucleoside triphosphate hydrolases"/>
    <property type="match status" value="1"/>
</dbReference>
<dbReference type="FunFam" id="3.30.230.10:FF:000009">
    <property type="entry name" value="116 kDa U5 small nuclear ribonucleoprotein component"/>
    <property type="match status" value="1"/>
</dbReference>
<dbReference type="PROSITE" id="PS51722">
    <property type="entry name" value="G_TR_2"/>
    <property type="match status" value="1"/>
</dbReference>
<dbReference type="InterPro" id="IPR014721">
    <property type="entry name" value="Ribsml_uS5_D2-typ_fold_subgr"/>
</dbReference>
<feature type="modified residue" description="Diphthamide" evidence="10">
    <location>
        <position position="602"/>
    </location>
</feature>
<dbReference type="Gene3D" id="2.40.30.10">
    <property type="entry name" value="Translation factors"/>
    <property type="match status" value="1"/>
</dbReference>
<dbReference type="CDD" id="cd16261">
    <property type="entry name" value="EF2_snRNP_III"/>
    <property type="match status" value="1"/>
</dbReference>
<dbReference type="InterPro" id="IPR027417">
    <property type="entry name" value="P-loop_NTPase"/>
</dbReference>
<dbReference type="Pfam" id="PF00679">
    <property type="entry name" value="EFG_C"/>
    <property type="match status" value="1"/>
</dbReference>
<dbReference type="CDD" id="cd01514">
    <property type="entry name" value="Elongation_Factor_C"/>
    <property type="match status" value="1"/>
</dbReference>
<dbReference type="PROSITE" id="PS00301">
    <property type="entry name" value="G_TR_1"/>
    <property type="match status" value="1"/>
</dbReference>
<dbReference type="CDD" id="cd16268">
    <property type="entry name" value="EF2_II"/>
    <property type="match status" value="1"/>
</dbReference>
<evidence type="ECO:0000256" key="1">
    <source>
        <dbReference type="ARBA" id="ARBA00004496"/>
    </source>
</evidence>
<dbReference type="Gene3D" id="3.30.230.10">
    <property type="match status" value="1"/>
</dbReference>
<evidence type="ECO:0000256" key="4">
    <source>
        <dbReference type="ARBA" id="ARBA00022490"/>
    </source>
</evidence>
<evidence type="ECO:0000256" key="2">
    <source>
        <dbReference type="ARBA" id="ARBA00005870"/>
    </source>
</evidence>
<dbReference type="EMBL" id="BDMD01000039">
    <property type="protein sequence ID" value="GBF09049.1"/>
    <property type="molecule type" value="Genomic_DNA"/>
</dbReference>
<dbReference type="Gene3D" id="3.30.70.240">
    <property type="match status" value="1"/>
</dbReference>
<dbReference type="Gene3D" id="3.40.50.300">
    <property type="entry name" value="P-loop containing nucleotide triphosphate hydrolases"/>
    <property type="match status" value="1"/>
</dbReference>
<evidence type="ECO:0000256" key="8">
    <source>
        <dbReference type="ARBA" id="ARBA00023134"/>
    </source>
</evidence>
<comment type="caution">
    <text evidence="12">The sequence shown here is derived from an EMBL/GenBank/DDBJ whole genome shotgun (WGS) entry which is preliminary data.</text>
</comment>
<dbReference type="NCBIfam" id="TIGR00490">
    <property type="entry name" value="aEF-2"/>
    <property type="match status" value="1"/>
</dbReference>
<dbReference type="InterPro" id="IPR005517">
    <property type="entry name" value="Transl_elong_EFG/EF2_IV"/>
</dbReference>
<evidence type="ECO:0000256" key="10">
    <source>
        <dbReference type="HAMAP-Rule" id="MF_00054"/>
    </source>
</evidence>
<evidence type="ECO:0000313" key="13">
    <source>
        <dbReference type="Proteomes" id="UP000291213"/>
    </source>
</evidence>
<dbReference type="GO" id="GO:0003924">
    <property type="term" value="F:GTPase activity"/>
    <property type="evidence" value="ECO:0007669"/>
    <property type="project" value="InterPro"/>
</dbReference>
<dbReference type="InterPro" id="IPR031157">
    <property type="entry name" value="G_TR_CS"/>
</dbReference>
<dbReference type="InterPro" id="IPR000795">
    <property type="entry name" value="T_Tr_GTP-bd_dom"/>
</dbReference>
<dbReference type="Pfam" id="PF03764">
    <property type="entry name" value="EFG_IV"/>
    <property type="match status" value="1"/>
</dbReference>
<dbReference type="SMART" id="SM00838">
    <property type="entry name" value="EFG_C"/>
    <property type="match status" value="1"/>
</dbReference>
<name>A0A401H9N3_AERPX</name>
<dbReference type="Pfam" id="PF00009">
    <property type="entry name" value="GTP_EFTU"/>
    <property type="match status" value="1"/>
</dbReference>
<accession>A0A401H9N3</accession>
<dbReference type="InterPro" id="IPR004161">
    <property type="entry name" value="EFTu-like_2"/>
</dbReference>
<feature type="domain" description="Tr-type G" evidence="11">
    <location>
        <begin position="19"/>
        <end position="262"/>
    </location>
</feature>
<dbReference type="InterPro" id="IPR000640">
    <property type="entry name" value="EFG_V-like"/>
</dbReference>
<dbReference type="CDD" id="cd01885">
    <property type="entry name" value="EF2"/>
    <property type="match status" value="1"/>
</dbReference>
<evidence type="ECO:0000313" key="12">
    <source>
        <dbReference type="EMBL" id="GBF09049.1"/>
    </source>
</evidence>
<keyword evidence="8 10" id="KW-0342">GTP-binding</keyword>
<dbReference type="InterPro" id="IPR009000">
    <property type="entry name" value="Transl_B-barrel_sf"/>
</dbReference>
<dbReference type="RefSeq" id="WP_131160059.1">
    <property type="nucleotide sequence ID" value="NZ_BDMD01000039.1"/>
</dbReference>
<dbReference type="InterPro" id="IPR005225">
    <property type="entry name" value="Small_GTP-bd"/>
</dbReference>
<dbReference type="AlphaFoldDB" id="A0A401H9N3"/>
<dbReference type="InterPro" id="IPR035647">
    <property type="entry name" value="EFG_III/V"/>
</dbReference>
<gene>
    <name evidence="10" type="primary">fusA</name>
    <name evidence="12" type="ORF">apy_07740</name>
</gene>
<dbReference type="Pfam" id="PF03144">
    <property type="entry name" value="GTP_EFTU_D2"/>
    <property type="match status" value="1"/>
</dbReference>
<comment type="function">
    <text evidence="9 10">Catalyzes the GTP-dependent ribosomal translocation step during translation elongation. During this step, the ribosome changes from the pre-translocational (PRE) to the post-translocational (POST) state as the newly formed A-site-bound peptidyl-tRNA and P-site-bound deacylated tRNA move to the P and E sites, respectively. Catalyzes the coordinated movement of the two tRNA molecules, the mRNA and conformational changes in the ribosome.</text>
</comment>
<reference evidence="12 13" key="1">
    <citation type="submission" date="2017-02" db="EMBL/GenBank/DDBJ databases">
        <title>isolation and characterization of a novel temperate virus Aeropyrum globular virus 1 infecting hyperthermophilic archaeon Aeropyrum.</title>
        <authorList>
            <person name="Yumiya M."/>
            <person name="Yoshida T."/>
            <person name="Sako Y."/>
        </authorList>
    </citation>
    <scope>NUCLEOTIDE SEQUENCE [LARGE SCALE GENOMIC DNA]</scope>
    <source>
        <strain evidence="12 13">YK1-12-2013</strain>
    </source>
</reference>
<comment type="subcellular location">
    <subcellularLocation>
        <location evidence="1 10">Cytoplasm</location>
    </subcellularLocation>
</comment>
<evidence type="ECO:0000256" key="7">
    <source>
        <dbReference type="ARBA" id="ARBA00022917"/>
    </source>
</evidence>
<dbReference type="PRINTS" id="PR00315">
    <property type="entry name" value="ELONGATNFCT"/>
</dbReference>
<dbReference type="Gene3D" id="3.30.70.870">
    <property type="entry name" value="Elongation Factor G (Translational Gtpase), domain 3"/>
    <property type="match status" value="1"/>
</dbReference>
<dbReference type="InterPro" id="IPR041095">
    <property type="entry name" value="EFG_II"/>
</dbReference>
<keyword evidence="4 10" id="KW-0963">Cytoplasm</keyword>
<keyword evidence="6 10" id="KW-0251">Elongation factor</keyword>
<dbReference type="NCBIfam" id="TIGR00231">
    <property type="entry name" value="small_GTP"/>
    <property type="match status" value="1"/>
</dbReference>
<dbReference type="Pfam" id="PF14492">
    <property type="entry name" value="EFG_III"/>
    <property type="match status" value="1"/>
</dbReference>
<proteinExistence type="inferred from homology"/>
<comment type="similarity">
    <text evidence="2 10">Belongs to the TRAFAC class translation factor GTPase superfamily. Classic translation factor GTPase family. EF-G/EF-2 subfamily.</text>
</comment>
<evidence type="ECO:0000256" key="6">
    <source>
        <dbReference type="ARBA" id="ARBA00022768"/>
    </source>
</evidence>
<feature type="binding site" evidence="10">
    <location>
        <begin position="28"/>
        <end position="35"/>
    </location>
    <ligand>
        <name>GTP</name>
        <dbReference type="ChEBI" id="CHEBI:37565"/>
    </ligand>
</feature>
<dbReference type="SMART" id="SM00889">
    <property type="entry name" value="EFG_IV"/>
    <property type="match status" value="1"/>
</dbReference>
<feature type="binding site" evidence="10">
    <location>
        <begin position="148"/>
        <end position="151"/>
    </location>
    <ligand>
        <name>GTP</name>
        <dbReference type="ChEBI" id="CHEBI:37565"/>
    </ligand>
</feature>
<dbReference type="FunFam" id="3.40.50.300:FF:000684">
    <property type="entry name" value="Elongation factor 2"/>
    <property type="match status" value="1"/>
</dbReference>
<dbReference type="CDD" id="cd01681">
    <property type="entry name" value="aeEF2_snRNP_like_IV"/>
    <property type="match status" value="1"/>
</dbReference>
<dbReference type="GO" id="GO:0003746">
    <property type="term" value="F:translation elongation factor activity"/>
    <property type="evidence" value="ECO:0007669"/>
    <property type="project" value="UniProtKB-UniRule"/>
</dbReference>
<dbReference type="SUPFAM" id="SSF54980">
    <property type="entry name" value="EF-G C-terminal domain-like"/>
    <property type="match status" value="2"/>
</dbReference>